<feature type="transmembrane region" description="Helical" evidence="3">
    <location>
        <begin position="20"/>
        <end position="38"/>
    </location>
</feature>
<evidence type="ECO:0000256" key="3">
    <source>
        <dbReference type="SAM" id="Phobius"/>
    </source>
</evidence>
<dbReference type="PANTHER" id="PTHR44227:SF3">
    <property type="entry name" value="PROTEIN O-MANNOSYL-TRANSFERASE TMTC4"/>
    <property type="match status" value="1"/>
</dbReference>
<keyword evidence="2" id="KW-0802">TPR repeat</keyword>
<keyword evidence="3" id="KW-0812">Transmembrane</keyword>
<dbReference type="GO" id="GO:0030968">
    <property type="term" value="P:endoplasmic reticulum unfolded protein response"/>
    <property type="evidence" value="ECO:0007669"/>
    <property type="project" value="TreeGrafter"/>
</dbReference>
<dbReference type="Ensembl" id="ENSVKKT00000017410.1">
    <property type="protein sequence ID" value="ENSVKKP00000016987.1"/>
    <property type="gene ID" value="ENSVKKG00000011606.1"/>
</dbReference>
<dbReference type="Proteomes" id="UP000694545">
    <property type="component" value="Unplaced"/>
</dbReference>
<evidence type="ECO:0000313" key="5">
    <source>
        <dbReference type="Proteomes" id="UP000694545"/>
    </source>
</evidence>
<dbReference type="AlphaFoldDB" id="A0A8D2L5S5"/>
<sequence>MAQAETNLDHDLPLLSLPVYWAKTVVGLLSLICFVNSYDGDFVFDDSEAIINNKVSGSLSWILALFDWTDLELNKNVCRSPDLCCTQGMPGMAIF</sequence>
<reference evidence="4" key="2">
    <citation type="submission" date="2025-09" db="UniProtKB">
        <authorList>
            <consortium name="Ensembl"/>
        </authorList>
    </citation>
    <scope>IDENTIFICATION</scope>
</reference>
<name>A0A8D2L5S5_VARKO</name>
<keyword evidence="1" id="KW-0677">Repeat</keyword>
<evidence type="ECO:0000313" key="4">
    <source>
        <dbReference type="Ensembl" id="ENSVKKP00000016987.1"/>
    </source>
</evidence>
<protein>
    <submittedName>
        <fullName evidence="4">Uncharacterized protein</fullName>
    </submittedName>
</protein>
<organism evidence="4 5">
    <name type="scientific">Varanus komodoensis</name>
    <name type="common">Komodo dragon</name>
    <dbReference type="NCBI Taxonomy" id="61221"/>
    <lineage>
        <taxon>Eukaryota</taxon>
        <taxon>Metazoa</taxon>
        <taxon>Chordata</taxon>
        <taxon>Craniata</taxon>
        <taxon>Vertebrata</taxon>
        <taxon>Euteleostomi</taxon>
        <taxon>Lepidosauria</taxon>
        <taxon>Squamata</taxon>
        <taxon>Bifurcata</taxon>
        <taxon>Unidentata</taxon>
        <taxon>Episquamata</taxon>
        <taxon>Toxicofera</taxon>
        <taxon>Anguimorpha</taxon>
        <taxon>Paleoanguimorpha</taxon>
        <taxon>Varanoidea</taxon>
        <taxon>Varanidae</taxon>
        <taxon>Varanus</taxon>
    </lineage>
</organism>
<dbReference type="GO" id="GO:0000030">
    <property type="term" value="F:mannosyltransferase activity"/>
    <property type="evidence" value="ECO:0007669"/>
    <property type="project" value="TreeGrafter"/>
</dbReference>
<keyword evidence="5" id="KW-1185">Reference proteome</keyword>
<accession>A0A8D2L5S5</accession>
<dbReference type="GO" id="GO:0035269">
    <property type="term" value="P:protein O-linked glycosylation via mannose"/>
    <property type="evidence" value="ECO:0007669"/>
    <property type="project" value="TreeGrafter"/>
</dbReference>
<evidence type="ECO:0000256" key="1">
    <source>
        <dbReference type="ARBA" id="ARBA00022737"/>
    </source>
</evidence>
<evidence type="ECO:0000256" key="2">
    <source>
        <dbReference type="ARBA" id="ARBA00022803"/>
    </source>
</evidence>
<dbReference type="InterPro" id="IPR052346">
    <property type="entry name" value="O-mannosyl-transferase_TMTC"/>
</dbReference>
<keyword evidence="3" id="KW-0472">Membrane</keyword>
<proteinExistence type="predicted"/>
<keyword evidence="3" id="KW-1133">Transmembrane helix</keyword>
<dbReference type="GO" id="GO:0005783">
    <property type="term" value="C:endoplasmic reticulum"/>
    <property type="evidence" value="ECO:0007669"/>
    <property type="project" value="TreeGrafter"/>
</dbReference>
<reference evidence="4" key="1">
    <citation type="submission" date="2025-08" db="UniProtKB">
        <authorList>
            <consortium name="Ensembl"/>
        </authorList>
    </citation>
    <scope>IDENTIFICATION</scope>
</reference>
<dbReference type="PANTHER" id="PTHR44227">
    <property type="match status" value="1"/>
</dbReference>